<protein>
    <submittedName>
        <fullName evidence="1">DASH complex subunit Duo1-domain-containing protein</fullName>
    </submittedName>
</protein>
<evidence type="ECO:0000313" key="1">
    <source>
        <dbReference type="EMBL" id="KAH6616980.1"/>
    </source>
</evidence>
<organism evidence="1 2">
    <name type="scientific">Chaetomium tenue</name>
    <dbReference type="NCBI Taxonomy" id="1854479"/>
    <lineage>
        <taxon>Eukaryota</taxon>
        <taxon>Fungi</taxon>
        <taxon>Dikarya</taxon>
        <taxon>Ascomycota</taxon>
        <taxon>Pezizomycotina</taxon>
        <taxon>Sordariomycetes</taxon>
        <taxon>Sordariomycetidae</taxon>
        <taxon>Sordariales</taxon>
        <taxon>Chaetomiaceae</taxon>
        <taxon>Chaetomium</taxon>
    </lineage>
</organism>
<name>A0ACB7NXQ5_9PEZI</name>
<proteinExistence type="predicted"/>
<comment type="caution">
    <text evidence="1">The sequence shown here is derived from an EMBL/GenBank/DDBJ whole genome shotgun (WGS) entry which is preliminary data.</text>
</comment>
<evidence type="ECO:0000313" key="2">
    <source>
        <dbReference type="Proteomes" id="UP000724584"/>
    </source>
</evidence>
<reference evidence="1 2" key="1">
    <citation type="journal article" date="2021" name="Nat. Commun.">
        <title>Genetic determinants of endophytism in the Arabidopsis root mycobiome.</title>
        <authorList>
            <person name="Mesny F."/>
            <person name="Miyauchi S."/>
            <person name="Thiergart T."/>
            <person name="Pickel B."/>
            <person name="Atanasova L."/>
            <person name="Karlsson M."/>
            <person name="Huettel B."/>
            <person name="Barry K.W."/>
            <person name="Haridas S."/>
            <person name="Chen C."/>
            <person name="Bauer D."/>
            <person name="Andreopoulos W."/>
            <person name="Pangilinan J."/>
            <person name="LaButti K."/>
            <person name="Riley R."/>
            <person name="Lipzen A."/>
            <person name="Clum A."/>
            <person name="Drula E."/>
            <person name="Henrissat B."/>
            <person name="Kohler A."/>
            <person name="Grigoriev I.V."/>
            <person name="Martin F.M."/>
            <person name="Hacquard S."/>
        </authorList>
    </citation>
    <scope>NUCLEOTIDE SEQUENCE [LARGE SCALE GENOMIC DNA]</scope>
    <source>
        <strain evidence="1 2">MPI-SDFR-AT-0079</strain>
    </source>
</reference>
<accession>A0ACB7NXQ5</accession>
<sequence>MADDFDSSDHEDTFASPPNPVAGRSKTPTNQNSRFDTDESREAALQKELDGVRKINEVIEGVIGTLERAKGNMGVCWITGHSVCMHALTSFLAIQTVSKTVDNASTLLNTWTRILSQTEHNQRLLLNPEWKGSTQDVADMEHEALSKQQEAERRAAEAEQRREEIQRRAEEEERRRAAGTPSSLSRGVSRGVTRGRVRGATRGVTRGATRGVTRGAAASSSSTAYGADTTSSSVASSRNTSGIGRGGFGYTRGSQSRGVR</sequence>
<dbReference type="Proteomes" id="UP000724584">
    <property type="component" value="Unassembled WGS sequence"/>
</dbReference>
<dbReference type="EMBL" id="JAGIZQ010000007">
    <property type="protein sequence ID" value="KAH6616980.1"/>
    <property type="molecule type" value="Genomic_DNA"/>
</dbReference>
<gene>
    <name evidence="1" type="ORF">F5144DRAFT_379478</name>
</gene>
<keyword evidence="2" id="KW-1185">Reference proteome</keyword>